<keyword evidence="2" id="KW-1185">Reference proteome</keyword>
<accession>A0AAV4SK82</accession>
<comment type="caution">
    <text evidence="1">The sequence shown here is derived from an EMBL/GenBank/DDBJ whole genome shotgun (WGS) entry which is preliminary data.</text>
</comment>
<evidence type="ECO:0000313" key="1">
    <source>
        <dbReference type="EMBL" id="GIY34838.1"/>
    </source>
</evidence>
<protein>
    <submittedName>
        <fullName evidence="1">Uncharacterized protein</fullName>
    </submittedName>
</protein>
<proteinExistence type="predicted"/>
<reference evidence="1 2" key="1">
    <citation type="submission" date="2021-06" db="EMBL/GenBank/DDBJ databases">
        <title>Caerostris darwini draft genome.</title>
        <authorList>
            <person name="Kono N."/>
            <person name="Arakawa K."/>
        </authorList>
    </citation>
    <scope>NUCLEOTIDE SEQUENCE [LARGE SCALE GENOMIC DNA]</scope>
</reference>
<evidence type="ECO:0000313" key="2">
    <source>
        <dbReference type="Proteomes" id="UP001054837"/>
    </source>
</evidence>
<dbReference type="Proteomes" id="UP001054837">
    <property type="component" value="Unassembled WGS sequence"/>
</dbReference>
<organism evidence="1 2">
    <name type="scientific">Caerostris darwini</name>
    <dbReference type="NCBI Taxonomy" id="1538125"/>
    <lineage>
        <taxon>Eukaryota</taxon>
        <taxon>Metazoa</taxon>
        <taxon>Ecdysozoa</taxon>
        <taxon>Arthropoda</taxon>
        <taxon>Chelicerata</taxon>
        <taxon>Arachnida</taxon>
        <taxon>Araneae</taxon>
        <taxon>Araneomorphae</taxon>
        <taxon>Entelegynae</taxon>
        <taxon>Araneoidea</taxon>
        <taxon>Araneidae</taxon>
        <taxon>Caerostris</taxon>
    </lineage>
</organism>
<name>A0AAV4SK82_9ARAC</name>
<gene>
    <name evidence="1" type="ORF">CDAR_623461</name>
</gene>
<dbReference type="AlphaFoldDB" id="A0AAV4SK82"/>
<dbReference type="EMBL" id="BPLQ01008103">
    <property type="protein sequence ID" value="GIY34838.1"/>
    <property type="molecule type" value="Genomic_DNA"/>
</dbReference>
<sequence length="88" mass="10224">MNSNRSLVKSLEEMFRMSFPILIRNACLKPTCRSVVCSAVSDRLTVPKTERTRAHDKDFPVHQENRIFKNDYTITACICFLEHCRCTV</sequence>